<dbReference type="PANTHER" id="PTHR47443">
    <property type="entry name" value="ACYL-COA N-ACYLTRANSFERASES (NAT) SUPERFAMILY PROTEIN"/>
    <property type="match status" value="1"/>
</dbReference>
<sequence>MTGPVISNSPALWANGSQVLSGPSFSIRTVEDRDLLRVAQLLCESFYPPTSYWHWALPVLRVGIYQDLRTRFITQSPKHACFIAVKTGPGDPSAQNNIIGTVEVTLRSLWLLRQPVPYISNLAVAPNHRRRGVAQHLLLACEQAATAWQTHFLYLNVLETNIAAQQLYTKAQYCRSEQQGLWPRLRRSKRILLRKHLSTVTETGYRP</sequence>
<dbReference type="PANTHER" id="PTHR47443:SF3">
    <property type="entry name" value="GCN5-RELATED N-ACETYLTRANSFERASE 4, CHLOROPLASTIC"/>
    <property type="match status" value="1"/>
</dbReference>
<evidence type="ECO:0000259" key="1">
    <source>
        <dbReference type="PROSITE" id="PS51186"/>
    </source>
</evidence>
<dbReference type="AlphaFoldDB" id="A0A2W1JCK9"/>
<keyword evidence="3" id="KW-1185">Reference proteome</keyword>
<dbReference type="InterPro" id="IPR000182">
    <property type="entry name" value="GNAT_dom"/>
</dbReference>
<protein>
    <recommendedName>
        <fullName evidence="1">N-acetyltransferase domain-containing protein</fullName>
    </recommendedName>
</protein>
<dbReference type="Gene3D" id="3.40.630.30">
    <property type="match status" value="1"/>
</dbReference>
<dbReference type="Proteomes" id="UP000248857">
    <property type="component" value="Unassembled WGS sequence"/>
</dbReference>
<dbReference type="EMBL" id="PQWO01000015">
    <property type="protein sequence ID" value="PZD71673.1"/>
    <property type="molecule type" value="Genomic_DNA"/>
</dbReference>
<name>A0A2W1JCK9_9CYAN</name>
<proteinExistence type="predicted"/>
<reference evidence="2 3" key="1">
    <citation type="journal article" date="2018" name="Sci. Rep.">
        <title>A novel species of the marine cyanobacterium Acaryochloris with a unique pigment content and lifestyle.</title>
        <authorList>
            <person name="Partensky F."/>
            <person name="Six C."/>
            <person name="Ratin M."/>
            <person name="Garczarek L."/>
            <person name="Vaulot D."/>
            <person name="Probert I."/>
            <person name="Calteau A."/>
            <person name="Gourvil P."/>
            <person name="Marie D."/>
            <person name="Grebert T."/>
            <person name="Bouchier C."/>
            <person name="Le Panse S."/>
            <person name="Gachenot M."/>
            <person name="Rodriguez F."/>
            <person name="Garrido J.L."/>
        </authorList>
    </citation>
    <scope>NUCLEOTIDE SEQUENCE [LARGE SCALE GENOMIC DNA]</scope>
    <source>
        <strain evidence="2 3">RCC1774</strain>
    </source>
</reference>
<dbReference type="PROSITE" id="PS51186">
    <property type="entry name" value="GNAT"/>
    <property type="match status" value="1"/>
</dbReference>
<dbReference type="InterPro" id="IPR016181">
    <property type="entry name" value="Acyl_CoA_acyltransferase"/>
</dbReference>
<feature type="domain" description="N-acetyltransferase" evidence="1">
    <location>
        <begin position="25"/>
        <end position="198"/>
    </location>
</feature>
<comment type="caution">
    <text evidence="2">The sequence shown here is derived from an EMBL/GenBank/DDBJ whole genome shotgun (WGS) entry which is preliminary data.</text>
</comment>
<organism evidence="2 3">
    <name type="scientific">Acaryochloris thomasi RCC1774</name>
    <dbReference type="NCBI Taxonomy" id="1764569"/>
    <lineage>
        <taxon>Bacteria</taxon>
        <taxon>Bacillati</taxon>
        <taxon>Cyanobacteriota</taxon>
        <taxon>Cyanophyceae</taxon>
        <taxon>Acaryochloridales</taxon>
        <taxon>Acaryochloridaceae</taxon>
        <taxon>Acaryochloris</taxon>
        <taxon>Acaryochloris thomasi</taxon>
    </lineage>
</organism>
<dbReference type="GO" id="GO:0016747">
    <property type="term" value="F:acyltransferase activity, transferring groups other than amino-acyl groups"/>
    <property type="evidence" value="ECO:0007669"/>
    <property type="project" value="InterPro"/>
</dbReference>
<dbReference type="Pfam" id="PF00583">
    <property type="entry name" value="Acetyltransf_1"/>
    <property type="match status" value="1"/>
</dbReference>
<evidence type="ECO:0000313" key="2">
    <source>
        <dbReference type="EMBL" id="PZD71673.1"/>
    </source>
</evidence>
<dbReference type="CDD" id="cd04301">
    <property type="entry name" value="NAT_SF"/>
    <property type="match status" value="1"/>
</dbReference>
<gene>
    <name evidence="2" type="ORF">C1752_05084</name>
</gene>
<evidence type="ECO:0000313" key="3">
    <source>
        <dbReference type="Proteomes" id="UP000248857"/>
    </source>
</evidence>
<accession>A0A2W1JCK9</accession>
<dbReference type="SUPFAM" id="SSF55729">
    <property type="entry name" value="Acyl-CoA N-acyltransferases (Nat)"/>
    <property type="match status" value="1"/>
</dbReference>